<name>A0A5C4N961_9RHOB</name>
<comment type="caution">
    <text evidence="6">The sequence shown here is derived from an EMBL/GenBank/DDBJ whole genome shotgun (WGS) entry which is preliminary data.</text>
</comment>
<sequence>MPSRHRSHARADAPRPGRPRSPEHLDSGGAGSLDSRPAMRAWGRSARCGTNGGERMTERSRRHGAAALGGSAAASRRRVLRGLAAASVLPWVAACGRGGEPDLPPPGTVGKAALLAPLSGPSAALGQVMREAASLGGNPVGPMAEVEVLDAGTTDESAVAAARTALANGARMLIGPLFSGQSRAVAAAVGRDVPVVSLSNDSAIAGGNLFVFGLAPVQSAQAVLGFAAARGLRRVAVVVPPGEFGARSAAAAQAVAPSLGLALATPVVTDSAGGLVEAVTAASGGARPDAVYLPVVGRAFAGQAEALAGTGAQLLGSDQWSAIEPYRIPALRGAWFAAPDPIRFEAFALALEERVATEAGIVAGLAFDAVEMARLLGRLGQQDRDGLLREGGFDGVLGPYRFLPSGQCERALAVLNVAEGATTLIGSPAA</sequence>
<dbReference type="Proteomes" id="UP000305709">
    <property type="component" value="Unassembled WGS sequence"/>
</dbReference>
<dbReference type="AlphaFoldDB" id="A0A5C4N961"/>
<comment type="similarity">
    <text evidence="1">Belongs to the leucine-binding protein family.</text>
</comment>
<dbReference type="PANTHER" id="PTHR30483">
    <property type="entry name" value="LEUCINE-SPECIFIC-BINDING PROTEIN"/>
    <property type="match status" value="1"/>
</dbReference>
<keyword evidence="3" id="KW-0029">Amino-acid transport</keyword>
<accession>A0A5C4N961</accession>
<evidence type="ECO:0000313" key="7">
    <source>
        <dbReference type="Proteomes" id="UP000305709"/>
    </source>
</evidence>
<proteinExistence type="inferred from homology"/>
<evidence type="ECO:0000313" key="6">
    <source>
        <dbReference type="EMBL" id="TNC71361.1"/>
    </source>
</evidence>
<dbReference type="InterPro" id="IPR028082">
    <property type="entry name" value="Peripla_BP_I"/>
</dbReference>
<evidence type="ECO:0000256" key="4">
    <source>
        <dbReference type="SAM" id="MobiDB-lite"/>
    </source>
</evidence>
<dbReference type="Pfam" id="PF13458">
    <property type="entry name" value="Peripla_BP_6"/>
    <property type="match status" value="1"/>
</dbReference>
<dbReference type="OrthoDB" id="7778937at2"/>
<evidence type="ECO:0000256" key="3">
    <source>
        <dbReference type="ARBA" id="ARBA00022970"/>
    </source>
</evidence>
<dbReference type="InterPro" id="IPR051010">
    <property type="entry name" value="BCAA_transport"/>
</dbReference>
<dbReference type="Gene3D" id="3.40.50.2300">
    <property type="match status" value="2"/>
</dbReference>
<keyword evidence="7" id="KW-1185">Reference proteome</keyword>
<dbReference type="SUPFAM" id="SSF53822">
    <property type="entry name" value="Periplasmic binding protein-like I"/>
    <property type="match status" value="1"/>
</dbReference>
<dbReference type="GO" id="GO:0006865">
    <property type="term" value="P:amino acid transport"/>
    <property type="evidence" value="ECO:0007669"/>
    <property type="project" value="UniProtKB-KW"/>
</dbReference>
<feature type="compositionally biased region" description="Basic and acidic residues" evidence="4">
    <location>
        <begin position="9"/>
        <end position="26"/>
    </location>
</feature>
<feature type="domain" description="Leucine-binding protein" evidence="5">
    <location>
        <begin position="111"/>
        <end position="419"/>
    </location>
</feature>
<feature type="region of interest" description="Disordered" evidence="4">
    <location>
        <begin position="1"/>
        <end position="72"/>
    </location>
</feature>
<organism evidence="6 7">
    <name type="scientific">Rubellimicrobium roseum</name>
    <dbReference type="NCBI Taxonomy" id="687525"/>
    <lineage>
        <taxon>Bacteria</taxon>
        <taxon>Pseudomonadati</taxon>
        <taxon>Pseudomonadota</taxon>
        <taxon>Alphaproteobacteria</taxon>
        <taxon>Rhodobacterales</taxon>
        <taxon>Roseobacteraceae</taxon>
        <taxon>Rubellimicrobium</taxon>
    </lineage>
</organism>
<keyword evidence="3" id="KW-0813">Transport</keyword>
<evidence type="ECO:0000256" key="2">
    <source>
        <dbReference type="ARBA" id="ARBA00022729"/>
    </source>
</evidence>
<keyword evidence="2" id="KW-0732">Signal</keyword>
<evidence type="ECO:0000256" key="1">
    <source>
        <dbReference type="ARBA" id="ARBA00010062"/>
    </source>
</evidence>
<reference evidence="6 7" key="1">
    <citation type="submission" date="2019-06" db="EMBL/GenBank/DDBJ databases">
        <authorList>
            <person name="Jiang L."/>
        </authorList>
    </citation>
    <scope>NUCLEOTIDE SEQUENCE [LARGE SCALE GENOMIC DNA]</scope>
    <source>
        <strain evidence="6 7">YIM 48858</strain>
    </source>
</reference>
<protein>
    <recommendedName>
        <fullName evidence="5">Leucine-binding protein domain-containing protein</fullName>
    </recommendedName>
</protein>
<dbReference type="PANTHER" id="PTHR30483:SF6">
    <property type="entry name" value="PERIPLASMIC BINDING PROTEIN OF ABC TRANSPORTER FOR NATURAL AMINO ACIDS"/>
    <property type="match status" value="1"/>
</dbReference>
<dbReference type="EMBL" id="VDFV01000015">
    <property type="protein sequence ID" value="TNC71361.1"/>
    <property type="molecule type" value="Genomic_DNA"/>
</dbReference>
<gene>
    <name evidence="6" type="ORF">FHG71_12260</name>
</gene>
<evidence type="ECO:0000259" key="5">
    <source>
        <dbReference type="Pfam" id="PF13458"/>
    </source>
</evidence>
<dbReference type="InterPro" id="IPR028081">
    <property type="entry name" value="Leu-bd"/>
</dbReference>
<dbReference type="CDD" id="cd06339">
    <property type="entry name" value="PBP1_YraM_LppC_lipoprotein-like"/>
    <property type="match status" value="1"/>
</dbReference>